<keyword evidence="1" id="KW-0479">Metal-binding</keyword>
<evidence type="ECO:0000313" key="2">
    <source>
        <dbReference type="EMBL" id="BBZ34948.1"/>
    </source>
</evidence>
<dbReference type="Gene3D" id="3.30.70.100">
    <property type="match status" value="1"/>
</dbReference>
<dbReference type="OrthoDB" id="9813965at2"/>
<reference evidence="2" key="2">
    <citation type="submission" date="2020-02" db="EMBL/GenBank/DDBJ databases">
        <authorList>
            <person name="Matsumoto Y."/>
            <person name="Motooka D."/>
            <person name="Nakamura S."/>
        </authorList>
    </citation>
    <scope>NUCLEOTIDE SEQUENCE</scope>
    <source>
        <strain evidence="2">JCM 13671</strain>
    </source>
</reference>
<name>A0A7I7Y003_9MYCO</name>
<dbReference type="Pfam" id="PF00403">
    <property type="entry name" value="HMA"/>
    <property type="match status" value="1"/>
</dbReference>
<accession>A0A7I7Y003</accession>
<organism evidence="2 3">
    <name type="scientific">Mycolicibacterium confluentis</name>
    <dbReference type="NCBI Taxonomy" id="28047"/>
    <lineage>
        <taxon>Bacteria</taxon>
        <taxon>Bacillati</taxon>
        <taxon>Actinomycetota</taxon>
        <taxon>Actinomycetes</taxon>
        <taxon>Mycobacteriales</taxon>
        <taxon>Mycobacteriaceae</taxon>
        <taxon>Mycolicibacterium</taxon>
    </lineage>
</organism>
<sequence length="70" mass="7219">MTQQVFHVDGLHCKSCVGAVKDALGALPDVSGVEVELGEPSVVTVQAQNPLNVDDVAAALRDEGDYALVG</sequence>
<dbReference type="AlphaFoldDB" id="A0A7I7Y003"/>
<proteinExistence type="predicted"/>
<dbReference type="EMBL" id="AP022612">
    <property type="protein sequence ID" value="BBZ34948.1"/>
    <property type="molecule type" value="Genomic_DNA"/>
</dbReference>
<reference evidence="2" key="1">
    <citation type="journal article" date="2019" name="Emerg. Microbes Infect.">
        <title>Comprehensive subspecies identification of 175 nontuberculous mycobacteria species based on 7547 genomic profiles.</title>
        <authorList>
            <person name="Matsumoto Y."/>
            <person name="Kinjo T."/>
            <person name="Motooka D."/>
            <person name="Nabeya D."/>
            <person name="Jung N."/>
            <person name="Uechi K."/>
            <person name="Horii T."/>
            <person name="Iida T."/>
            <person name="Fujita J."/>
            <person name="Nakamura S."/>
        </authorList>
    </citation>
    <scope>NUCLEOTIDE SEQUENCE [LARGE SCALE GENOMIC DNA]</scope>
    <source>
        <strain evidence="2">JCM 13671</strain>
    </source>
</reference>
<dbReference type="PROSITE" id="PS01047">
    <property type="entry name" value="HMA_1"/>
    <property type="match status" value="1"/>
</dbReference>
<protein>
    <submittedName>
        <fullName evidence="2">Uncharacterized protein</fullName>
    </submittedName>
</protein>
<dbReference type="SUPFAM" id="SSF55008">
    <property type="entry name" value="HMA, heavy metal-associated domain"/>
    <property type="match status" value="1"/>
</dbReference>
<evidence type="ECO:0000256" key="1">
    <source>
        <dbReference type="ARBA" id="ARBA00022723"/>
    </source>
</evidence>
<dbReference type="GO" id="GO:0046872">
    <property type="term" value="F:metal ion binding"/>
    <property type="evidence" value="ECO:0007669"/>
    <property type="project" value="UniProtKB-KW"/>
</dbReference>
<dbReference type="InterPro" id="IPR017969">
    <property type="entry name" value="Heavy-metal-associated_CS"/>
</dbReference>
<evidence type="ECO:0000313" key="3">
    <source>
        <dbReference type="Proteomes" id="UP000466931"/>
    </source>
</evidence>
<gene>
    <name evidence="2" type="ORF">MCNF_35530</name>
</gene>
<dbReference type="RefSeq" id="WP_085149085.1">
    <property type="nucleotide sequence ID" value="NZ_AP022612.1"/>
</dbReference>
<dbReference type="InterPro" id="IPR006121">
    <property type="entry name" value="HMA_dom"/>
</dbReference>
<dbReference type="Proteomes" id="UP000466931">
    <property type="component" value="Chromosome"/>
</dbReference>
<dbReference type="CDD" id="cd00371">
    <property type="entry name" value="HMA"/>
    <property type="match status" value="1"/>
</dbReference>
<dbReference type="PROSITE" id="PS50846">
    <property type="entry name" value="HMA_2"/>
    <property type="match status" value="1"/>
</dbReference>
<keyword evidence="3" id="KW-1185">Reference proteome</keyword>
<dbReference type="InterPro" id="IPR036163">
    <property type="entry name" value="HMA_dom_sf"/>
</dbReference>